<dbReference type="KEGG" id="ssm:Spirs_3532"/>
<sequence>MKRRMKKLCVCAVLCFLMLSPFTLFAGGQGEGSAAGNGGGKPKVTLWATGSDNVRMLFEKLIDEYNAKPGSTSVVELQFVMSGSGGQTLSDRIAAAKLAGKTDTDFDLLAENGSALASYVDKAGGDLFVPLDFSKIPNYANVKMKSGFFTDCVVPYRGTTVVMAYDSVRLPNPPKTWAELGAWITSHPGRFAYNPPGSGGSGAGFVNLALYKDLPPEAKVSTDEKWVEQWGPGWDWLKSIHPYLYTSGGKVVYPNKNQGTLDLLINKEVDLIPAWADQVLTNISRGILPESTKIYQLTPALNGTDVVLAVPNIGGGAEKTYDFINFMISPEAQKICLETIFAVPVIDASLIDSTYKTMVKDLDISGFSVISNGKLGDVRNQYWDKNIARLP</sequence>
<gene>
    <name evidence="2" type="ordered locus">Spirs_3532</name>
</gene>
<feature type="chain" id="PRO_5003150593" evidence="1">
    <location>
        <begin position="27"/>
        <end position="391"/>
    </location>
</feature>
<protein>
    <submittedName>
        <fullName evidence="2">Extracellular solute-binding protein family 1</fullName>
    </submittedName>
</protein>
<dbReference type="AlphaFoldDB" id="E1R7B5"/>
<dbReference type="RefSeq" id="WP_013256079.1">
    <property type="nucleotide sequence ID" value="NC_014364.1"/>
</dbReference>
<evidence type="ECO:0000256" key="1">
    <source>
        <dbReference type="SAM" id="SignalP"/>
    </source>
</evidence>
<dbReference type="STRING" id="573413.Spirs_3532"/>
<organism evidence="2 3">
    <name type="scientific">Sediminispirochaeta smaragdinae (strain DSM 11293 / JCM 15392 / SEBR 4228)</name>
    <name type="common">Spirochaeta smaragdinae</name>
    <dbReference type="NCBI Taxonomy" id="573413"/>
    <lineage>
        <taxon>Bacteria</taxon>
        <taxon>Pseudomonadati</taxon>
        <taxon>Spirochaetota</taxon>
        <taxon>Spirochaetia</taxon>
        <taxon>Spirochaetales</taxon>
        <taxon>Spirochaetaceae</taxon>
        <taxon>Sediminispirochaeta</taxon>
    </lineage>
</organism>
<proteinExistence type="predicted"/>
<dbReference type="Proteomes" id="UP000002318">
    <property type="component" value="Chromosome"/>
</dbReference>
<keyword evidence="1" id="KW-0732">Signal</keyword>
<keyword evidence="3" id="KW-1185">Reference proteome</keyword>
<dbReference type="SUPFAM" id="SSF53850">
    <property type="entry name" value="Periplasmic binding protein-like II"/>
    <property type="match status" value="1"/>
</dbReference>
<accession>E1R7B5</accession>
<dbReference type="PANTHER" id="PTHR42779">
    <property type="entry name" value="PROTEIN YNJB"/>
    <property type="match status" value="1"/>
</dbReference>
<evidence type="ECO:0000313" key="3">
    <source>
        <dbReference type="Proteomes" id="UP000002318"/>
    </source>
</evidence>
<reference evidence="2 3" key="1">
    <citation type="journal article" date="2010" name="Stand. Genomic Sci.">
        <title>Complete genome sequence of Spirochaeta smaragdinae type strain (SEBR 4228).</title>
        <authorList>
            <person name="Mavromatis K."/>
            <person name="Yasawong M."/>
            <person name="Chertkov O."/>
            <person name="Lapidus A."/>
            <person name="Lucas S."/>
            <person name="Nolan M."/>
            <person name="Del Rio T.G."/>
            <person name="Tice H."/>
            <person name="Cheng J.F."/>
            <person name="Pitluck S."/>
            <person name="Liolios K."/>
            <person name="Ivanova N."/>
            <person name="Tapia R."/>
            <person name="Han C."/>
            <person name="Bruce D."/>
            <person name="Goodwin L."/>
            <person name="Pati A."/>
            <person name="Chen A."/>
            <person name="Palaniappan K."/>
            <person name="Land M."/>
            <person name="Hauser L."/>
            <person name="Chang Y.J."/>
            <person name="Jeffries C.D."/>
            <person name="Detter J.C."/>
            <person name="Rohde M."/>
            <person name="Brambilla E."/>
            <person name="Spring S."/>
            <person name="Goker M."/>
            <person name="Sikorski J."/>
            <person name="Woyke T."/>
            <person name="Bristow J."/>
            <person name="Eisen J.A."/>
            <person name="Markowitz V."/>
            <person name="Hugenholtz P."/>
            <person name="Klenk H.P."/>
            <person name="Kyrpides N.C."/>
        </authorList>
    </citation>
    <scope>NUCLEOTIDE SEQUENCE [LARGE SCALE GENOMIC DNA]</scope>
    <source>
        <strain evidence="3">DSM 11293 / JCM 15392 / SEBR 4228</strain>
    </source>
</reference>
<dbReference type="InterPro" id="IPR006059">
    <property type="entry name" value="SBP"/>
</dbReference>
<dbReference type="PANTHER" id="PTHR42779:SF1">
    <property type="entry name" value="PROTEIN YNJB"/>
    <property type="match status" value="1"/>
</dbReference>
<dbReference type="OrthoDB" id="3239593at2"/>
<dbReference type="Gene3D" id="3.40.190.10">
    <property type="entry name" value="Periplasmic binding protein-like II"/>
    <property type="match status" value="2"/>
</dbReference>
<name>E1R7B5_SEDSS</name>
<dbReference type="HOGENOM" id="CLU_058811_0_0_12"/>
<dbReference type="Pfam" id="PF13416">
    <property type="entry name" value="SBP_bac_8"/>
    <property type="match status" value="1"/>
</dbReference>
<dbReference type="EMBL" id="CP002116">
    <property type="protein sequence ID" value="ADK82620.1"/>
    <property type="molecule type" value="Genomic_DNA"/>
</dbReference>
<evidence type="ECO:0000313" key="2">
    <source>
        <dbReference type="EMBL" id="ADK82620.1"/>
    </source>
</evidence>
<dbReference type="eggNOG" id="COG4134">
    <property type="taxonomic scope" value="Bacteria"/>
</dbReference>
<feature type="signal peptide" evidence="1">
    <location>
        <begin position="1"/>
        <end position="26"/>
    </location>
</feature>